<dbReference type="GO" id="GO:0020037">
    <property type="term" value="F:heme binding"/>
    <property type="evidence" value="ECO:0007669"/>
    <property type="project" value="InterPro"/>
</dbReference>
<comment type="catalytic activity">
    <reaction evidence="19">
        <text>lanosterol + reduced [NADPH--hemoprotein reductase] + O2 = 32-hydroxylanosterol + oxidized [NADPH--hemoprotein reductase] + H2O + H(+)</text>
        <dbReference type="Rhea" id="RHEA:75103"/>
        <dbReference type="Rhea" id="RHEA-COMP:11964"/>
        <dbReference type="Rhea" id="RHEA-COMP:11965"/>
        <dbReference type="ChEBI" id="CHEBI:15377"/>
        <dbReference type="ChEBI" id="CHEBI:15378"/>
        <dbReference type="ChEBI" id="CHEBI:15379"/>
        <dbReference type="ChEBI" id="CHEBI:16521"/>
        <dbReference type="ChEBI" id="CHEBI:57618"/>
        <dbReference type="ChEBI" id="CHEBI:58210"/>
        <dbReference type="ChEBI" id="CHEBI:166806"/>
    </reaction>
    <physiologicalReaction direction="left-to-right" evidence="19">
        <dbReference type="Rhea" id="RHEA:75104"/>
    </physiologicalReaction>
</comment>
<evidence type="ECO:0000256" key="1">
    <source>
        <dbReference type="ARBA" id="ARBA00001971"/>
    </source>
</evidence>
<accession>A0A9W9GTP8</accession>
<dbReference type="InterPro" id="IPR050529">
    <property type="entry name" value="CYP450_sterol_14alpha_dmase"/>
</dbReference>
<evidence type="ECO:0000256" key="20">
    <source>
        <dbReference type="ARBA" id="ARBA00049450"/>
    </source>
</evidence>
<sequence length="554" mass="62411">MINGQSRPPDLPYKTLSTRPHTSLSMLHARTKMNLLVPLVAGQLLRIAYYTTGLILVSIVLNVISQLFLYNKKEPPVVFHWVPFIGSTIAYGMDPYRFFFASRAKYGDIFTFILLGKKTTVYLGVEGNEFILNGKLKDVNAEEVYGKLTTPVFGSDVVYDCPNSKLMEQKRFIKYGLSQTALESYVPLIASETESYIKTSQSLKGQSGTLDLTPTMAEITTYTAARTLQGIEVRSKLTSDFASLFHDLDLGFSPINFLLPWFPLPHNRKRDLAHARMREIYLSIIKARRATSTSSPSEKKSQEPDMITNLMNCIYRDGTPIPDKEIAHMMITCLMAGQHSSSSISCWILLRLASQPEIAEELFAEQKENLGDDLPPLRYADLEKLPLLRNVVKETLRIHSSIHTLMRKVKNPMAVPGTEFVVPVGHTLLASPGVTARDERYFVQPLRWDPHRWEREGISASASDGGDGEGETVDYGYGVVSKGTRSPYLPFGAGRHRCIGEKFAYLNLEVIVATLVRRFRFYNLEGREGVPETDYSSLFSRPMQPATVRWEVRS</sequence>
<dbReference type="GO" id="GO:0043386">
    <property type="term" value="P:mycotoxin biosynthetic process"/>
    <property type="evidence" value="ECO:0007669"/>
    <property type="project" value="UniProtKB-ARBA"/>
</dbReference>
<evidence type="ECO:0000256" key="21">
    <source>
        <dbReference type="ARBA" id="ARBA00051540"/>
    </source>
</evidence>
<keyword evidence="11 27" id="KW-0472">Membrane</keyword>
<evidence type="ECO:0000256" key="25">
    <source>
        <dbReference type="PIRSR" id="PIRSR602403-1"/>
    </source>
</evidence>
<dbReference type="SUPFAM" id="SSF48264">
    <property type="entry name" value="Cytochrome P450"/>
    <property type="match status" value="1"/>
</dbReference>
<dbReference type="InterPro" id="IPR002403">
    <property type="entry name" value="Cyt_P450_E_grp-IV"/>
</dbReference>
<comment type="catalytic activity">
    <reaction evidence="13">
        <text>32-hydroxylanosterol + reduced [NADPH--hemoprotein reductase] + O2 = 32-oxolanosterol + oxidized [NADPH--hemoprotein reductase] + 2 H2O + H(+)</text>
        <dbReference type="Rhea" id="RHEA:75107"/>
        <dbReference type="Rhea" id="RHEA-COMP:11964"/>
        <dbReference type="Rhea" id="RHEA-COMP:11965"/>
        <dbReference type="ChEBI" id="CHEBI:15377"/>
        <dbReference type="ChEBI" id="CHEBI:15378"/>
        <dbReference type="ChEBI" id="CHEBI:15379"/>
        <dbReference type="ChEBI" id="CHEBI:57618"/>
        <dbReference type="ChEBI" id="CHEBI:58210"/>
        <dbReference type="ChEBI" id="CHEBI:166681"/>
        <dbReference type="ChEBI" id="CHEBI:166806"/>
    </reaction>
    <physiologicalReaction direction="left-to-right" evidence="13">
        <dbReference type="Rhea" id="RHEA:75108"/>
    </physiologicalReaction>
</comment>
<comment type="cofactor">
    <cofactor evidence="1 25">
        <name>heme</name>
        <dbReference type="ChEBI" id="CHEBI:30413"/>
    </cofactor>
</comment>
<evidence type="ECO:0000256" key="13">
    <source>
        <dbReference type="ARBA" id="ARBA00047379"/>
    </source>
</evidence>
<dbReference type="InterPro" id="IPR036396">
    <property type="entry name" value="Cyt_P450_sf"/>
</dbReference>
<keyword evidence="9 25" id="KW-0408">Iron</keyword>
<dbReference type="OrthoDB" id="1055148at2759"/>
<feature type="binding site" description="axial binding residue" evidence="25">
    <location>
        <position position="498"/>
    </location>
    <ligand>
        <name>heme</name>
        <dbReference type="ChEBI" id="CHEBI:30413"/>
    </ligand>
    <ligandPart>
        <name>Fe</name>
        <dbReference type="ChEBI" id="CHEBI:18248"/>
    </ligandPart>
</feature>
<evidence type="ECO:0000256" key="4">
    <source>
        <dbReference type="ARBA" id="ARBA00022617"/>
    </source>
</evidence>
<dbReference type="Pfam" id="PF00067">
    <property type="entry name" value="p450"/>
    <property type="match status" value="1"/>
</dbReference>
<comment type="catalytic activity">
    <reaction evidence="24">
        <text>eburicol + 3 reduced [NADPH--hemoprotein reductase] + 3 O2 = 14-demethyleburicol + formate + 3 oxidized [NADPH--hemoprotein reductase] + 4 H2O + 4 H(+)</text>
        <dbReference type="Rhea" id="RHEA:75439"/>
        <dbReference type="Rhea" id="RHEA-COMP:11964"/>
        <dbReference type="Rhea" id="RHEA-COMP:11965"/>
        <dbReference type="ChEBI" id="CHEBI:15377"/>
        <dbReference type="ChEBI" id="CHEBI:15378"/>
        <dbReference type="ChEBI" id="CHEBI:15379"/>
        <dbReference type="ChEBI" id="CHEBI:15740"/>
        <dbReference type="ChEBI" id="CHEBI:57618"/>
        <dbReference type="ChEBI" id="CHEBI:58210"/>
        <dbReference type="ChEBI" id="CHEBI:70315"/>
        <dbReference type="ChEBI" id="CHEBI:194330"/>
    </reaction>
    <physiologicalReaction direction="left-to-right" evidence="24">
        <dbReference type="Rhea" id="RHEA:75440"/>
    </physiologicalReaction>
</comment>
<comment type="catalytic activity">
    <reaction evidence="21">
        <text>32-oxoeburicol + reduced [NADPH--hemoprotein reductase] + O2 = 14-demethyleburicol + formate + oxidized [NADPH--hemoprotein reductase] + H2O + 2 H(+)</text>
        <dbReference type="Rhea" id="RHEA:75435"/>
        <dbReference type="Rhea" id="RHEA-COMP:11964"/>
        <dbReference type="Rhea" id="RHEA-COMP:11965"/>
        <dbReference type="ChEBI" id="CHEBI:15377"/>
        <dbReference type="ChEBI" id="CHEBI:15378"/>
        <dbReference type="ChEBI" id="CHEBI:15379"/>
        <dbReference type="ChEBI" id="CHEBI:15740"/>
        <dbReference type="ChEBI" id="CHEBI:57618"/>
        <dbReference type="ChEBI" id="CHEBI:58210"/>
        <dbReference type="ChEBI" id="CHEBI:194329"/>
        <dbReference type="ChEBI" id="CHEBI:194330"/>
    </reaction>
    <physiologicalReaction direction="left-to-right" evidence="21">
        <dbReference type="Rhea" id="RHEA:75436"/>
    </physiologicalReaction>
</comment>
<evidence type="ECO:0000256" key="15">
    <source>
        <dbReference type="ARBA" id="ARBA00047670"/>
    </source>
</evidence>
<keyword evidence="4 25" id="KW-0349">Heme</keyword>
<keyword evidence="29" id="KW-1185">Reference proteome</keyword>
<dbReference type="PANTHER" id="PTHR24304:SF2">
    <property type="entry name" value="24-HYDROXYCHOLESTEROL 7-ALPHA-HYDROXYLASE"/>
    <property type="match status" value="1"/>
</dbReference>
<evidence type="ECO:0000256" key="14">
    <source>
        <dbReference type="ARBA" id="ARBA00047587"/>
    </source>
</evidence>
<keyword evidence="8 26" id="KW-0560">Oxidoreductase</keyword>
<evidence type="ECO:0000256" key="2">
    <source>
        <dbReference type="ARBA" id="ARBA00004370"/>
    </source>
</evidence>
<comment type="similarity">
    <text evidence="3 26">Belongs to the cytochrome P450 family.</text>
</comment>
<dbReference type="PROSITE" id="PS00086">
    <property type="entry name" value="CYTOCHROME_P450"/>
    <property type="match status" value="1"/>
</dbReference>
<dbReference type="GO" id="GO:0005506">
    <property type="term" value="F:iron ion binding"/>
    <property type="evidence" value="ECO:0007669"/>
    <property type="project" value="InterPro"/>
</dbReference>
<gene>
    <name evidence="28" type="ORF">N7515_005722</name>
</gene>
<keyword evidence="7 27" id="KW-1133">Transmembrane helix</keyword>
<dbReference type="GO" id="GO:0008398">
    <property type="term" value="F:sterol 14-demethylase activity"/>
    <property type="evidence" value="ECO:0007669"/>
    <property type="project" value="UniProtKB-EC"/>
</dbReference>
<dbReference type="Proteomes" id="UP001149079">
    <property type="component" value="Unassembled WGS sequence"/>
</dbReference>
<evidence type="ECO:0000256" key="17">
    <source>
        <dbReference type="ARBA" id="ARBA00048479"/>
    </source>
</evidence>
<comment type="catalytic activity">
    <reaction evidence="15">
        <text>lanosterol + 3 reduced [NADPH--hemoprotein reductase] + 3 O2 = 4,4-dimethyl-5alpha-cholesta-8,14,24-trien-3beta-ol + formate + 3 oxidized [NADPH--hemoprotein reductase] + 4 H2O + 4 H(+)</text>
        <dbReference type="Rhea" id="RHEA:25286"/>
        <dbReference type="Rhea" id="RHEA-COMP:11964"/>
        <dbReference type="Rhea" id="RHEA-COMP:11965"/>
        <dbReference type="ChEBI" id="CHEBI:15377"/>
        <dbReference type="ChEBI" id="CHEBI:15378"/>
        <dbReference type="ChEBI" id="CHEBI:15379"/>
        <dbReference type="ChEBI" id="CHEBI:15740"/>
        <dbReference type="ChEBI" id="CHEBI:16521"/>
        <dbReference type="ChEBI" id="CHEBI:17813"/>
        <dbReference type="ChEBI" id="CHEBI:57618"/>
        <dbReference type="ChEBI" id="CHEBI:58210"/>
        <dbReference type="EC" id="1.14.14.154"/>
    </reaction>
    <physiologicalReaction direction="left-to-right" evidence="15">
        <dbReference type="Rhea" id="RHEA:25287"/>
    </physiologicalReaction>
</comment>
<evidence type="ECO:0000256" key="7">
    <source>
        <dbReference type="ARBA" id="ARBA00022989"/>
    </source>
</evidence>
<reference evidence="28" key="1">
    <citation type="submission" date="2022-11" db="EMBL/GenBank/DDBJ databases">
        <authorList>
            <person name="Petersen C."/>
        </authorList>
    </citation>
    <scope>NUCLEOTIDE SEQUENCE</scope>
    <source>
        <strain evidence="28">IBT 22155</strain>
    </source>
</reference>
<evidence type="ECO:0000256" key="19">
    <source>
        <dbReference type="ARBA" id="ARBA00049163"/>
    </source>
</evidence>
<proteinExistence type="inferred from homology"/>
<dbReference type="PANTHER" id="PTHR24304">
    <property type="entry name" value="CYTOCHROME P450 FAMILY 7"/>
    <property type="match status" value="1"/>
</dbReference>
<keyword evidence="5 27" id="KW-0812">Transmembrane</keyword>
<evidence type="ECO:0000256" key="27">
    <source>
        <dbReference type="SAM" id="Phobius"/>
    </source>
</evidence>
<evidence type="ECO:0000256" key="22">
    <source>
        <dbReference type="ARBA" id="ARBA00051806"/>
    </source>
</evidence>
<comment type="catalytic activity">
    <reaction evidence="14">
        <text>a 14alpha-hydroxymethyl steroid + reduced [NADPH--hemoprotein reductase] + O2 = a 14alpha-formyl steroid + oxidized [NADPH--hemoprotein reductase] + 2 H2O + H(+)</text>
        <dbReference type="Rhea" id="RHEA:68064"/>
        <dbReference type="Rhea" id="RHEA-COMP:11964"/>
        <dbReference type="Rhea" id="RHEA-COMP:11965"/>
        <dbReference type="ChEBI" id="CHEBI:15377"/>
        <dbReference type="ChEBI" id="CHEBI:15378"/>
        <dbReference type="ChEBI" id="CHEBI:15379"/>
        <dbReference type="ChEBI" id="CHEBI:57618"/>
        <dbReference type="ChEBI" id="CHEBI:58210"/>
        <dbReference type="ChEBI" id="CHEBI:176901"/>
        <dbReference type="ChEBI" id="CHEBI:176902"/>
    </reaction>
    <physiologicalReaction direction="left-to-right" evidence="14">
        <dbReference type="Rhea" id="RHEA:68065"/>
    </physiologicalReaction>
</comment>
<evidence type="ECO:0000256" key="11">
    <source>
        <dbReference type="ARBA" id="ARBA00023136"/>
    </source>
</evidence>
<feature type="transmembrane region" description="Helical" evidence="27">
    <location>
        <begin position="77"/>
        <end position="93"/>
    </location>
</feature>
<evidence type="ECO:0000256" key="18">
    <source>
        <dbReference type="ARBA" id="ARBA00048866"/>
    </source>
</evidence>
<evidence type="ECO:0000256" key="24">
    <source>
        <dbReference type="ARBA" id="ARBA00052625"/>
    </source>
</evidence>
<dbReference type="InterPro" id="IPR017972">
    <property type="entry name" value="Cyt_P450_CS"/>
</dbReference>
<comment type="catalytic activity">
    <reaction evidence="23">
        <text>32-hydroxyeburicol + reduced [NADPH--hemoprotein reductase] + O2 = 32-oxoeburicol + oxidized [NADPH--hemoprotein reductase] + 2 H2O + H(+)</text>
        <dbReference type="Rhea" id="RHEA:75431"/>
        <dbReference type="Rhea" id="RHEA-COMP:11964"/>
        <dbReference type="Rhea" id="RHEA-COMP:11965"/>
        <dbReference type="ChEBI" id="CHEBI:15377"/>
        <dbReference type="ChEBI" id="CHEBI:15378"/>
        <dbReference type="ChEBI" id="CHEBI:15379"/>
        <dbReference type="ChEBI" id="CHEBI:57618"/>
        <dbReference type="ChEBI" id="CHEBI:58210"/>
        <dbReference type="ChEBI" id="CHEBI:194328"/>
        <dbReference type="ChEBI" id="CHEBI:194329"/>
    </reaction>
    <physiologicalReaction direction="left-to-right" evidence="23">
        <dbReference type="Rhea" id="RHEA:75432"/>
    </physiologicalReaction>
</comment>
<comment type="catalytic activity">
    <reaction evidence="18">
        <text>a 14alpha-methyl steroid + reduced [NADPH--hemoprotein reductase] + O2 = a 14alpha-hydroxymethyl steroid + oxidized [NADPH--hemoprotein reductase] + H2O + H(+)</text>
        <dbReference type="Rhea" id="RHEA:68060"/>
        <dbReference type="Rhea" id="RHEA-COMP:11964"/>
        <dbReference type="Rhea" id="RHEA-COMP:11965"/>
        <dbReference type="ChEBI" id="CHEBI:15377"/>
        <dbReference type="ChEBI" id="CHEBI:15378"/>
        <dbReference type="ChEBI" id="CHEBI:15379"/>
        <dbReference type="ChEBI" id="CHEBI:57618"/>
        <dbReference type="ChEBI" id="CHEBI:58210"/>
        <dbReference type="ChEBI" id="CHEBI:138029"/>
        <dbReference type="ChEBI" id="CHEBI:176901"/>
    </reaction>
    <physiologicalReaction direction="left-to-right" evidence="18">
        <dbReference type="Rhea" id="RHEA:68061"/>
    </physiologicalReaction>
</comment>
<comment type="caution">
    <text evidence="28">The sequence shown here is derived from an EMBL/GenBank/DDBJ whole genome shotgun (WGS) entry which is preliminary data.</text>
</comment>
<dbReference type="FunFam" id="1.10.630.10:FF:000033">
    <property type="entry name" value="14-alpha sterol demethylase"/>
    <property type="match status" value="1"/>
</dbReference>
<dbReference type="PRINTS" id="PR00385">
    <property type="entry name" value="P450"/>
</dbReference>
<feature type="transmembrane region" description="Helical" evidence="27">
    <location>
        <begin position="47"/>
        <end position="70"/>
    </location>
</feature>
<dbReference type="RefSeq" id="XP_056520062.1">
    <property type="nucleotide sequence ID" value="XM_056666466.1"/>
</dbReference>
<name>A0A9W9GTP8_9EURO</name>
<evidence type="ECO:0000313" key="29">
    <source>
        <dbReference type="Proteomes" id="UP001149079"/>
    </source>
</evidence>
<comment type="catalytic activity">
    <reaction evidence="20">
        <text>a 14alpha-formyl steroid + reduced [NADPH--hemoprotein reductase] + O2 = a Delta(14) steroid + formate + oxidized [NADPH--hemoprotein reductase] + H2O + 2 H(+)</text>
        <dbReference type="Rhea" id="RHEA:68068"/>
        <dbReference type="Rhea" id="RHEA-COMP:11964"/>
        <dbReference type="Rhea" id="RHEA-COMP:11965"/>
        <dbReference type="ChEBI" id="CHEBI:15377"/>
        <dbReference type="ChEBI" id="CHEBI:15378"/>
        <dbReference type="ChEBI" id="CHEBI:15379"/>
        <dbReference type="ChEBI" id="CHEBI:15740"/>
        <dbReference type="ChEBI" id="CHEBI:57618"/>
        <dbReference type="ChEBI" id="CHEBI:58210"/>
        <dbReference type="ChEBI" id="CHEBI:138031"/>
        <dbReference type="ChEBI" id="CHEBI:176902"/>
    </reaction>
    <physiologicalReaction direction="left-to-right" evidence="20">
        <dbReference type="Rhea" id="RHEA:68069"/>
    </physiologicalReaction>
</comment>
<evidence type="ECO:0000256" key="10">
    <source>
        <dbReference type="ARBA" id="ARBA00023033"/>
    </source>
</evidence>
<dbReference type="InterPro" id="IPR001128">
    <property type="entry name" value="Cyt_P450"/>
</dbReference>
<evidence type="ECO:0000256" key="5">
    <source>
        <dbReference type="ARBA" id="ARBA00022692"/>
    </source>
</evidence>
<comment type="catalytic activity">
    <reaction evidence="17">
        <text>32-oxolanosterol + reduced [NADPH--hemoprotein reductase] + O2 = 4,4-dimethyl-5alpha-cholesta-8,14,24-trien-3beta-ol + formate + oxidized [NADPH--hemoprotein reductase] + H2O + 2 H(+)</text>
        <dbReference type="Rhea" id="RHEA:75111"/>
        <dbReference type="Rhea" id="RHEA-COMP:11964"/>
        <dbReference type="Rhea" id="RHEA-COMP:11965"/>
        <dbReference type="ChEBI" id="CHEBI:15377"/>
        <dbReference type="ChEBI" id="CHEBI:15378"/>
        <dbReference type="ChEBI" id="CHEBI:15379"/>
        <dbReference type="ChEBI" id="CHEBI:15740"/>
        <dbReference type="ChEBI" id="CHEBI:17813"/>
        <dbReference type="ChEBI" id="CHEBI:57618"/>
        <dbReference type="ChEBI" id="CHEBI:58210"/>
        <dbReference type="ChEBI" id="CHEBI:166681"/>
    </reaction>
    <physiologicalReaction direction="left-to-right" evidence="17">
        <dbReference type="Rhea" id="RHEA:75112"/>
    </physiologicalReaction>
</comment>
<dbReference type="PRINTS" id="PR00465">
    <property type="entry name" value="EP450IV"/>
</dbReference>
<evidence type="ECO:0000256" key="8">
    <source>
        <dbReference type="ARBA" id="ARBA00023002"/>
    </source>
</evidence>
<dbReference type="CDD" id="cd11042">
    <property type="entry name" value="CYP51-like"/>
    <property type="match status" value="1"/>
</dbReference>
<keyword evidence="10 26" id="KW-0503">Monooxygenase</keyword>
<dbReference type="AlphaFoldDB" id="A0A9W9GTP8"/>
<dbReference type="EC" id="1.14.14.154" evidence="12"/>
<comment type="catalytic activity">
    <reaction evidence="16">
        <text>a 14alpha-methyl steroid + 3 reduced [NADPH--hemoprotein reductase] + 3 O2 = a Delta(14) steroid + formate + 3 oxidized [NADPH--hemoprotein reductase] + 4 H2O + 4 H(+)</text>
        <dbReference type="Rhea" id="RHEA:54028"/>
        <dbReference type="Rhea" id="RHEA-COMP:11964"/>
        <dbReference type="Rhea" id="RHEA-COMP:11965"/>
        <dbReference type="ChEBI" id="CHEBI:15377"/>
        <dbReference type="ChEBI" id="CHEBI:15378"/>
        <dbReference type="ChEBI" id="CHEBI:15379"/>
        <dbReference type="ChEBI" id="CHEBI:15740"/>
        <dbReference type="ChEBI" id="CHEBI:57618"/>
        <dbReference type="ChEBI" id="CHEBI:58210"/>
        <dbReference type="ChEBI" id="CHEBI:138029"/>
        <dbReference type="ChEBI" id="CHEBI:138031"/>
        <dbReference type="EC" id="1.14.14.154"/>
    </reaction>
    <physiologicalReaction direction="left-to-right" evidence="16">
        <dbReference type="Rhea" id="RHEA:54029"/>
    </physiologicalReaction>
</comment>
<dbReference type="GO" id="GO:0016020">
    <property type="term" value="C:membrane"/>
    <property type="evidence" value="ECO:0007669"/>
    <property type="project" value="UniProtKB-SubCell"/>
</dbReference>
<organism evidence="28 29">
    <name type="scientific">Penicillium bovifimosum</name>
    <dbReference type="NCBI Taxonomy" id="126998"/>
    <lineage>
        <taxon>Eukaryota</taxon>
        <taxon>Fungi</taxon>
        <taxon>Dikarya</taxon>
        <taxon>Ascomycota</taxon>
        <taxon>Pezizomycotina</taxon>
        <taxon>Eurotiomycetes</taxon>
        <taxon>Eurotiomycetidae</taxon>
        <taxon>Eurotiales</taxon>
        <taxon>Aspergillaceae</taxon>
        <taxon>Penicillium</taxon>
    </lineage>
</organism>
<dbReference type="Gene3D" id="1.10.630.10">
    <property type="entry name" value="Cytochrome P450"/>
    <property type="match status" value="1"/>
</dbReference>
<evidence type="ECO:0000256" key="26">
    <source>
        <dbReference type="RuleBase" id="RU000461"/>
    </source>
</evidence>
<evidence type="ECO:0000256" key="12">
    <source>
        <dbReference type="ARBA" id="ARBA00038974"/>
    </source>
</evidence>
<evidence type="ECO:0000256" key="16">
    <source>
        <dbReference type="ARBA" id="ARBA00047702"/>
    </source>
</evidence>
<evidence type="ECO:0000256" key="3">
    <source>
        <dbReference type="ARBA" id="ARBA00010617"/>
    </source>
</evidence>
<evidence type="ECO:0000256" key="23">
    <source>
        <dbReference type="ARBA" id="ARBA00052067"/>
    </source>
</evidence>
<protein>
    <recommendedName>
        <fullName evidence="12">sterol 14alpha-demethylase</fullName>
        <ecNumber evidence="12">1.14.14.154</ecNumber>
    </recommendedName>
</protein>
<reference evidence="28" key="2">
    <citation type="journal article" date="2023" name="IMA Fungus">
        <title>Comparative genomic study of the Penicillium genus elucidates a diverse pangenome and 15 lateral gene transfer events.</title>
        <authorList>
            <person name="Petersen C."/>
            <person name="Sorensen T."/>
            <person name="Nielsen M.R."/>
            <person name="Sondergaard T.E."/>
            <person name="Sorensen J.L."/>
            <person name="Fitzpatrick D.A."/>
            <person name="Frisvad J.C."/>
            <person name="Nielsen K.L."/>
        </authorList>
    </citation>
    <scope>NUCLEOTIDE SEQUENCE</scope>
    <source>
        <strain evidence="28">IBT 22155</strain>
    </source>
</reference>
<dbReference type="EMBL" id="JAPQKL010000005">
    <property type="protein sequence ID" value="KAJ5129683.1"/>
    <property type="molecule type" value="Genomic_DNA"/>
</dbReference>
<keyword evidence="6 25" id="KW-0479">Metal-binding</keyword>
<evidence type="ECO:0000313" key="28">
    <source>
        <dbReference type="EMBL" id="KAJ5129683.1"/>
    </source>
</evidence>
<dbReference type="GeneID" id="81405636"/>
<comment type="catalytic activity">
    <reaction evidence="22">
        <text>eburicol + reduced [NADPH--hemoprotein reductase] + O2 = 32-hydroxyeburicol + oxidized [NADPH--hemoprotein reductase] + H2O + H(+)</text>
        <dbReference type="Rhea" id="RHEA:75427"/>
        <dbReference type="Rhea" id="RHEA-COMP:11964"/>
        <dbReference type="Rhea" id="RHEA-COMP:11965"/>
        <dbReference type="ChEBI" id="CHEBI:15377"/>
        <dbReference type="ChEBI" id="CHEBI:15378"/>
        <dbReference type="ChEBI" id="CHEBI:15379"/>
        <dbReference type="ChEBI" id="CHEBI:57618"/>
        <dbReference type="ChEBI" id="CHEBI:58210"/>
        <dbReference type="ChEBI" id="CHEBI:70315"/>
        <dbReference type="ChEBI" id="CHEBI:194328"/>
    </reaction>
    <physiologicalReaction direction="left-to-right" evidence="22">
        <dbReference type="Rhea" id="RHEA:75428"/>
    </physiologicalReaction>
</comment>
<evidence type="ECO:0000256" key="6">
    <source>
        <dbReference type="ARBA" id="ARBA00022723"/>
    </source>
</evidence>
<evidence type="ECO:0000256" key="9">
    <source>
        <dbReference type="ARBA" id="ARBA00023004"/>
    </source>
</evidence>
<comment type="subcellular location">
    <subcellularLocation>
        <location evidence="2">Membrane</location>
    </subcellularLocation>
</comment>